<reference evidence="2 3" key="1">
    <citation type="journal article" date="2016" name="Nat. Commun.">
        <title>Thousands of microbial genomes shed light on interconnected biogeochemical processes in an aquifer system.</title>
        <authorList>
            <person name="Anantharaman K."/>
            <person name="Brown C.T."/>
            <person name="Hug L.A."/>
            <person name="Sharon I."/>
            <person name="Castelle C.J."/>
            <person name="Probst A.J."/>
            <person name="Thomas B.C."/>
            <person name="Singh A."/>
            <person name="Wilkins M.J."/>
            <person name="Karaoz U."/>
            <person name="Brodie E.L."/>
            <person name="Williams K.H."/>
            <person name="Hubbard S.S."/>
            <person name="Banfield J.F."/>
        </authorList>
    </citation>
    <scope>NUCLEOTIDE SEQUENCE [LARGE SCALE GENOMIC DNA]</scope>
</reference>
<name>A0A1G2KZL2_9BACT</name>
<dbReference type="GO" id="GO:0009691">
    <property type="term" value="P:cytokinin biosynthetic process"/>
    <property type="evidence" value="ECO:0007669"/>
    <property type="project" value="UniProtKB-UniRule"/>
</dbReference>
<comment type="caution">
    <text evidence="2">The sequence shown here is derived from an EMBL/GenBank/DDBJ whole genome shotgun (WGS) entry which is preliminary data.</text>
</comment>
<comment type="similarity">
    <text evidence="1">Belongs to the LOG family.</text>
</comment>
<dbReference type="AlphaFoldDB" id="A0A1G2KZL2"/>
<dbReference type="Proteomes" id="UP000177982">
    <property type="component" value="Unassembled WGS sequence"/>
</dbReference>
<dbReference type="SUPFAM" id="SSF102405">
    <property type="entry name" value="MCP/YpsA-like"/>
    <property type="match status" value="1"/>
</dbReference>
<sequence length="206" mass="23590">MAELIEGWQFLEDFKNTITFFGSARVKKGNKWYNEAQKLGYLLANAGYNIVTGSGYGIMEAANRGAFEAFKEASANGNADRIGHSIGLHIQLPNEQQKNKFVSKSRDFNYFFVRKVMLSYHSSSYIFFPGGFGTLDELFEILTLVQTKKMKPVPIILVGREYWTPLFQWVEQECYKKFKGVDKEDLCIPKIVDCAEEAYEIMNRAV</sequence>
<dbReference type="EC" id="3.2.2.n1" evidence="1"/>
<proteinExistence type="inferred from homology"/>
<dbReference type="InterPro" id="IPR005269">
    <property type="entry name" value="LOG"/>
</dbReference>
<dbReference type="InterPro" id="IPR031100">
    <property type="entry name" value="LOG_fam"/>
</dbReference>
<gene>
    <name evidence="2" type="ORF">A2934_00910</name>
</gene>
<keyword evidence="1" id="KW-0378">Hydrolase</keyword>
<evidence type="ECO:0000313" key="3">
    <source>
        <dbReference type="Proteomes" id="UP000177982"/>
    </source>
</evidence>
<dbReference type="GO" id="GO:0005829">
    <property type="term" value="C:cytosol"/>
    <property type="evidence" value="ECO:0007669"/>
    <property type="project" value="TreeGrafter"/>
</dbReference>
<dbReference type="Pfam" id="PF03641">
    <property type="entry name" value="Lysine_decarbox"/>
    <property type="match status" value="1"/>
</dbReference>
<keyword evidence="1" id="KW-0203">Cytokinin biosynthesis</keyword>
<dbReference type="InterPro" id="IPR052341">
    <property type="entry name" value="LOG_family_nucleotidases"/>
</dbReference>
<dbReference type="GO" id="GO:0016787">
    <property type="term" value="F:hydrolase activity"/>
    <property type="evidence" value="ECO:0007669"/>
    <property type="project" value="UniProtKB-KW"/>
</dbReference>
<dbReference type="NCBIfam" id="TIGR00730">
    <property type="entry name" value="Rossman fold protein, TIGR00730 family"/>
    <property type="match status" value="1"/>
</dbReference>
<protein>
    <recommendedName>
        <fullName evidence="1">Cytokinin riboside 5'-monophosphate phosphoribohydrolase</fullName>
        <ecNumber evidence="1">3.2.2.n1</ecNumber>
    </recommendedName>
</protein>
<evidence type="ECO:0000313" key="2">
    <source>
        <dbReference type="EMBL" id="OHA04883.1"/>
    </source>
</evidence>
<dbReference type="PANTHER" id="PTHR43393">
    <property type="entry name" value="CYTOKININ RIBOSIDE 5'-MONOPHOSPHATE PHOSPHORIBOHYDROLASE"/>
    <property type="match status" value="1"/>
</dbReference>
<organism evidence="2 3">
    <name type="scientific">Candidatus Sungbacteria bacterium RIFCSPLOWO2_01_FULL_47_10</name>
    <dbReference type="NCBI Taxonomy" id="1802276"/>
    <lineage>
        <taxon>Bacteria</taxon>
        <taxon>Candidatus Sungiibacteriota</taxon>
    </lineage>
</organism>
<dbReference type="EMBL" id="MHQO01000067">
    <property type="protein sequence ID" value="OHA04883.1"/>
    <property type="molecule type" value="Genomic_DNA"/>
</dbReference>
<evidence type="ECO:0000256" key="1">
    <source>
        <dbReference type="RuleBase" id="RU363015"/>
    </source>
</evidence>
<dbReference type="Gene3D" id="3.40.50.450">
    <property type="match status" value="1"/>
</dbReference>
<dbReference type="PANTHER" id="PTHR43393:SF3">
    <property type="entry name" value="LYSINE DECARBOXYLASE-LIKE PROTEIN"/>
    <property type="match status" value="1"/>
</dbReference>
<accession>A0A1G2KZL2</accession>